<dbReference type="Pfam" id="PF13905">
    <property type="entry name" value="Thioredoxin_8"/>
    <property type="match status" value="1"/>
</dbReference>
<dbReference type="PANTHER" id="PTHR46472">
    <property type="entry name" value="NUCLEOREDOXIN"/>
    <property type="match status" value="1"/>
</dbReference>
<evidence type="ECO:0000313" key="3">
    <source>
        <dbReference type="Proteomes" id="UP001165121"/>
    </source>
</evidence>
<evidence type="ECO:0000313" key="2">
    <source>
        <dbReference type="EMBL" id="GMF44602.1"/>
    </source>
</evidence>
<organism evidence="2 3">
    <name type="scientific">Phytophthora fragariaefolia</name>
    <dbReference type="NCBI Taxonomy" id="1490495"/>
    <lineage>
        <taxon>Eukaryota</taxon>
        <taxon>Sar</taxon>
        <taxon>Stramenopiles</taxon>
        <taxon>Oomycota</taxon>
        <taxon>Peronosporomycetes</taxon>
        <taxon>Peronosporales</taxon>
        <taxon>Peronosporaceae</taxon>
        <taxon>Phytophthora</taxon>
    </lineage>
</organism>
<evidence type="ECO:0000259" key="1">
    <source>
        <dbReference type="Pfam" id="PF13905"/>
    </source>
</evidence>
<dbReference type="GO" id="GO:0031397">
    <property type="term" value="P:negative regulation of protein ubiquitination"/>
    <property type="evidence" value="ECO:0007669"/>
    <property type="project" value="TreeGrafter"/>
</dbReference>
<feature type="domain" description="Thioredoxin-like fold" evidence="1">
    <location>
        <begin position="4"/>
        <end position="73"/>
    </location>
</feature>
<keyword evidence="3" id="KW-1185">Reference proteome</keyword>
<accession>A0A9W6XSX8</accession>
<dbReference type="AlphaFoldDB" id="A0A9W6XSX8"/>
<dbReference type="SUPFAM" id="SSF52833">
    <property type="entry name" value="Thioredoxin-like"/>
    <property type="match status" value="1"/>
</dbReference>
<dbReference type="Gene3D" id="3.40.30.10">
    <property type="entry name" value="Glutaredoxin"/>
    <property type="match status" value="1"/>
</dbReference>
<dbReference type="GO" id="GO:0004791">
    <property type="term" value="F:thioredoxin-disulfide reductase (NADPH) activity"/>
    <property type="evidence" value="ECO:0007669"/>
    <property type="project" value="TreeGrafter"/>
</dbReference>
<dbReference type="GO" id="GO:0030178">
    <property type="term" value="P:negative regulation of Wnt signaling pathway"/>
    <property type="evidence" value="ECO:0007669"/>
    <property type="project" value="TreeGrafter"/>
</dbReference>
<dbReference type="EMBL" id="BSXT01001716">
    <property type="protein sequence ID" value="GMF44602.1"/>
    <property type="molecule type" value="Genomic_DNA"/>
</dbReference>
<dbReference type="InterPro" id="IPR012336">
    <property type="entry name" value="Thioredoxin-like_fold"/>
</dbReference>
<gene>
    <name evidence="2" type="ORF">Pfra01_001560900</name>
</gene>
<dbReference type="GO" id="GO:0005634">
    <property type="term" value="C:nucleus"/>
    <property type="evidence" value="ECO:0007669"/>
    <property type="project" value="TreeGrafter"/>
</dbReference>
<dbReference type="OrthoDB" id="409136at2759"/>
<reference evidence="2" key="1">
    <citation type="submission" date="2023-04" db="EMBL/GenBank/DDBJ databases">
        <title>Phytophthora fragariaefolia NBRC 109709.</title>
        <authorList>
            <person name="Ichikawa N."/>
            <person name="Sato H."/>
            <person name="Tonouchi N."/>
        </authorList>
    </citation>
    <scope>NUCLEOTIDE SEQUENCE</scope>
    <source>
        <strain evidence="2">NBRC 109709</strain>
    </source>
</reference>
<sequence length="111" mass="12674">MTLNAYKSLAMKDELDVVLLSMDRSPVAFHDALLQTPFLAVPFQRREIVQDLWKRYDVKTIPTLIFVDANGDVVEREGRRFIENNYTDLRKVWGHLAPSLSPLSGPESAMP</sequence>
<comment type="caution">
    <text evidence="2">The sequence shown here is derived from an EMBL/GenBank/DDBJ whole genome shotgun (WGS) entry which is preliminary data.</text>
</comment>
<dbReference type="PANTHER" id="PTHR46472:SF1">
    <property type="entry name" value="NUCLEOREDOXIN"/>
    <property type="match status" value="1"/>
</dbReference>
<dbReference type="InterPro" id="IPR036249">
    <property type="entry name" value="Thioredoxin-like_sf"/>
</dbReference>
<protein>
    <submittedName>
        <fullName evidence="2">Unnamed protein product</fullName>
    </submittedName>
</protein>
<proteinExistence type="predicted"/>
<dbReference type="Proteomes" id="UP001165121">
    <property type="component" value="Unassembled WGS sequence"/>
</dbReference>
<name>A0A9W6XSX8_9STRA</name>